<dbReference type="STRING" id="1497020.DO97_10085"/>
<dbReference type="PANTHER" id="PTHR42714:SF2">
    <property type="entry name" value="TRNA MODIFICATION GTPASE GTPBP3, MITOCHONDRIAL"/>
    <property type="match status" value="1"/>
</dbReference>
<evidence type="ECO:0000256" key="4">
    <source>
        <dbReference type="ARBA" id="ARBA00023136"/>
    </source>
</evidence>
<keyword evidence="2 5" id="KW-0812">Transmembrane</keyword>
<organism evidence="7 8">
    <name type="scientific">Neosynechococcus sphagnicola sy1</name>
    <dbReference type="NCBI Taxonomy" id="1497020"/>
    <lineage>
        <taxon>Bacteria</taxon>
        <taxon>Bacillati</taxon>
        <taxon>Cyanobacteriota</taxon>
        <taxon>Cyanophyceae</taxon>
        <taxon>Neosynechococcales</taxon>
        <taxon>Neosynechococcaceae</taxon>
        <taxon>Neosynechococcus</taxon>
    </lineage>
</organism>
<protein>
    <submittedName>
        <fullName evidence="7">GTP-binding protein</fullName>
    </submittedName>
</protein>
<dbReference type="InterPro" id="IPR021147">
    <property type="entry name" value="DUF697"/>
</dbReference>
<dbReference type="RefSeq" id="WP_036530708.1">
    <property type="nucleotide sequence ID" value="NZ_JJML01000003.1"/>
</dbReference>
<evidence type="ECO:0000313" key="7">
    <source>
        <dbReference type="EMBL" id="KGF73763.1"/>
    </source>
</evidence>
<dbReference type="CDD" id="cd00880">
    <property type="entry name" value="Era_like"/>
    <property type="match status" value="1"/>
</dbReference>
<dbReference type="GO" id="GO:0002098">
    <property type="term" value="P:tRNA wobble uridine modification"/>
    <property type="evidence" value="ECO:0007669"/>
    <property type="project" value="TreeGrafter"/>
</dbReference>
<keyword evidence="8" id="KW-1185">Reference proteome</keyword>
<evidence type="ECO:0000256" key="2">
    <source>
        <dbReference type="ARBA" id="ARBA00022692"/>
    </source>
</evidence>
<dbReference type="Pfam" id="PF01926">
    <property type="entry name" value="MMR_HSR1"/>
    <property type="match status" value="1"/>
</dbReference>
<evidence type="ECO:0000256" key="3">
    <source>
        <dbReference type="ARBA" id="ARBA00022989"/>
    </source>
</evidence>
<comment type="caution">
    <text evidence="7">The sequence shown here is derived from an EMBL/GenBank/DDBJ whole genome shotgun (WGS) entry which is preliminary data.</text>
</comment>
<dbReference type="InterPro" id="IPR027417">
    <property type="entry name" value="P-loop_NTPase"/>
</dbReference>
<sequence length="517" mass="56690">MPPSRLLLLIVGLCVVLGLMIWLVGALQQFYWQISYYTNPFLANTLMFVLIVLLVVLIVAFVYYALLFQQPTRSKGRLAAARIPAAKAEAAEETLKAVRQQVNQIQDEVSRQVLLQRSQEIAASFARGEIQVVVFGTGSAGKTSLINALMGRMVGEVGAPMGTTAVGETYCLKLKGLAREILITDTPGILEAGTAGTEREQLARQLATEADLLIFVVNNDLQKSEYGSLRALAEIGKRSLLVLNKADLYPEIDREVILARLRERVRGAVPAMDVIAVTAKPQAVVLESGEVFQPDSEVMPLIRRMAAILRAEGEDLIADNILLQSQRLSEEARRLIDGQRRRLAEKAIERFQWIGAGVVAMTPLPVVDLLAAAAVNAQMVVEIGKIYGCELNIERGRELAVSLAKTLTSLGIVKGAVELLTAALQLSVGGFLVGRAIQGVSAAYLTRIAGKSFVEYFRHDQDWGDGGITEVVQRQFQLNRRDEFIKTFVQQAIARVVKPLTPEVEPPEKPNNRRNSL</sequence>
<accession>A0A098TSK9</accession>
<comment type="subcellular location">
    <subcellularLocation>
        <location evidence="1">Membrane</location>
        <topology evidence="1">Multi-pass membrane protein</topology>
    </subcellularLocation>
</comment>
<dbReference type="AlphaFoldDB" id="A0A098TSK9"/>
<evidence type="ECO:0000256" key="5">
    <source>
        <dbReference type="SAM" id="Phobius"/>
    </source>
</evidence>
<gene>
    <name evidence="7" type="ORF">DO97_10085</name>
</gene>
<name>A0A098TSK9_9CYAN</name>
<dbReference type="PANTHER" id="PTHR42714">
    <property type="entry name" value="TRNA MODIFICATION GTPASE GTPBP3"/>
    <property type="match status" value="1"/>
</dbReference>
<dbReference type="Gene3D" id="3.40.50.300">
    <property type="entry name" value="P-loop containing nucleotide triphosphate hydrolases"/>
    <property type="match status" value="1"/>
</dbReference>
<dbReference type="GO" id="GO:0005525">
    <property type="term" value="F:GTP binding"/>
    <property type="evidence" value="ECO:0007669"/>
    <property type="project" value="InterPro"/>
</dbReference>
<dbReference type="Proteomes" id="UP000030170">
    <property type="component" value="Unassembled WGS sequence"/>
</dbReference>
<evidence type="ECO:0000256" key="1">
    <source>
        <dbReference type="ARBA" id="ARBA00004141"/>
    </source>
</evidence>
<dbReference type="InterPro" id="IPR006073">
    <property type="entry name" value="GTP-bd"/>
</dbReference>
<feature type="transmembrane region" description="Helical" evidence="5">
    <location>
        <begin position="42"/>
        <end position="67"/>
    </location>
</feature>
<dbReference type="GO" id="GO:0016020">
    <property type="term" value="C:membrane"/>
    <property type="evidence" value="ECO:0007669"/>
    <property type="project" value="UniProtKB-SubCell"/>
</dbReference>
<keyword evidence="3 5" id="KW-1133">Transmembrane helix</keyword>
<dbReference type="GO" id="GO:0030488">
    <property type="term" value="P:tRNA methylation"/>
    <property type="evidence" value="ECO:0007669"/>
    <property type="project" value="TreeGrafter"/>
</dbReference>
<feature type="domain" description="G" evidence="6">
    <location>
        <begin position="131"/>
        <end position="245"/>
    </location>
</feature>
<reference evidence="7 8" key="1">
    <citation type="journal article" date="2014" name="Mol. Ecol.">
        <title>Evolution of Synechococcus.</title>
        <authorList>
            <person name="Dvorak P."/>
            <person name="Casamatta D."/>
            <person name="Hasler P."/>
            <person name="Poulickova A."/>
            <person name="Ondrej V."/>
            <person name="Sanges R."/>
        </authorList>
    </citation>
    <scope>NUCLEOTIDE SEQUENCE [LARGE SCALE GENOMIC DNA]</scope>
    <source>
        <strain evidence="7 8">CAUP A 1101</strain>
    </source>
</reference>
<dbReference type="OrthoDB" id="467934at2"/>
<evidence type="ECO:0000259" key="6">
    <source>
        <dbReference type="Pfam" id="PF01926"/>
    </source>
</evidence>
<evidence type="ECO:0000313" key="8">
    <source>
        <dbReference type="Proteomes" id="UP000030170"/>
    </source>
</evidence>
<keyword evidence="4 5" id="KW-0472">Membrane</keyword>
<dbReference type="GO" id="GO:0005829">
    <property type="term" value="C:cytosol"/>
    <property type="evidence" value="ECO:0007669"/>
    <property type="project" value="TreeGrafter"/>
</dbReference>
<dbReference type="SUPFAM" id="SSF52540">
    <property type="entry name" value="P-loop containing nucleoside triphosphate hydrolases"/>
    <property type="match status" value="1"/>
</dbReference>
<proteinExistence type="predicted"/>
<dbReference type="EMBL" id="JJML01000003">
    <property type="protein sequence ID" value="KGF73763.1"/>
    <property type="molecule type" value="Genomic_DNA"/>
</dbReference>
<dbReference type="Pfam" id="PF05128">
    <property type="entry name" value="DUF697"/>
    <property type="match status" value="1"/>
</dbReference>